<dbReference type="CDD" id="cd16936">
    <property type="entry name" value="HATPase_RsbW-like"/>
    <property type="match status" value="1"/>
</dbReference>
<dbReference type="RefSeq" id="WP_021777378.1">
    <property type="nucleotide sequence ID" value="NZ_AWXE01000004.1"/>
</dbReference>
<dbReference type="STRING" id="1397666.RS24_01398"/>
<evidence type="ECO:0000256" key="1">
    <source>
        <dbReference type="ARBA" id="ARBA00022527"/>
    </source>
</evidence>
<dbReference type="InterPro" id="IPR050267">
    <property type="entry name" value="Anti-sigma-factor_SerPK"/>
</dbReference>
<dbReference type="EC" id="2.5.1.61" evidence="3"/>
<organism evidence="3 4">
    <name type="scientific">Candidatus Micropelagius thuwalensis</name>
    <dbReference type="NCBI Taxonomy" id="1397666"/>
    <lineage>
        <taxon>Bacteria</taxon>
        <taxon>Pseudomonadati</taxon>
        <taxon>Pseudomonadota</taxon>
        <taxon>Alphaproteobacteria</taxon>
        <taxon>PS1 clade</taxon>
        <taxon>Candidatus Micropelagius</taxon>
    </lineage>
</organism>
<proteinExistence type="predicted"/>
<keyword evidence="1" id="KW-0723">Serine/threonine-protein kinase</keyword>
<evidence type="ECO:0000313" key="4">
    <source>
        <dbReference type="Proteomes" id="UP000016762"/>
    </source>
</evidence>
<reference evidence="3 4" key="1">
    <citation type="journal article" date="2014" name="FEMS Microbiol. Ecol.">
        <title>Genomic differentiation among two strains of the PS1 clade isolated from geographically separated marine habitats.</title>
        <authorList>
            <person name="Jimenez-Infante F."/>
            <person name="Ngugi D.K."/>
            <person name="Alam I."/>
            <person name="Rashid M."/>
            <person name="Baalawi W."/>
            <person name="Kamau A.A."/>
            <person name="Bajic V.B."/>
            <person name="Stingl U."/>
        </authorList>
    </citation>
    <scope>NUCLEOTIDE SEQUENCE [LARGE SCALE GENOMIC DNA]</scope>
    <source>
        <strain evidence="3 4">RS24</strain>
    </source>
</reference>
<sequence>MTQLAMTITNDVLSLRTTRHTLREMIADTDFSSRLDDILLATDEALQNCISHAFAPDTQGEIFISLEIDETLSICIEDTAPPVDISSIKSRELDDIRPGGLGVHFIKSLTDEVIWQLKNGRNCIELIWKKNC</sequence>
<dbReference type="OrthoDB" id="9792240at2"/>
<dbReference type="GO" id="GO:0004418">
    <property type="term" value="F:hydroxymethylbilane synthase activity"/>
    <property type="evidence" value="ECO:0007669"/>
    <property type="project" value="UniProtKB-EC"/>
</dbReference>
<comment type="caution">
    <text evidence="3">The sequence shown here is derived from an EMBL/GenBank/DDBJ whole genome shotgun (WGS) entry which is preliminary data.</text>
</comment>
<dbReference type="AlphaFoldDB" id="U2WS65"/>
<dbReference type="Proteomes" id="UP000016762">
    <property type="component" value="Unassembled WGS sequence"/>
</dbReference>
<gene>
    <name evidence="3" type="primary">hemC</name>
    <name evidence="3" type="ORF">RS24_01398</name>
</gene>
<dbReference type="PANTHER" id="PTHR35526">
    <property type="entry name" value="ANTI-SIGMA-F FACTOR RSBW-RELATED"/>
    <property type="match status" value="1"/>
</dbReference>
<dbReference type="Gene3D" id="3.30.565.10">
    <property type="entry name" value="Histidine kinase-like ATPase, C-terminal domain"/>
    <property type="match status" value="1"/>
</dbReference>
<evidence type="ECO:0000313" key="3">
    <source>
        <dbReference type="EMBL" id="ERL46400.1"/>
    </source>
</evidence>
<dbReference type="InterPro" id="IPR003594">
    <property type="entry name" value="HATPase_dom"/>
</dbReference>
<dbReference type="Pfam" id="PF13581">
    <property type="entry name" value="HATPase_c_2"/>
    <property type="match status" value="1"/>
</dbReference>
<dbReference type="EMBL" id="AWXE01000004">
    <property type="protein sequence ID" value="ERL46400.1"/>
    <property type="molecule type" value="Genomic_DNA"/>
</dbReference>
<keyword evidence="3" id="KW-0808">Transferase</keyword>
<dbReference type="SUPFAM" id="SSF55874">
    <property type="entry name" value="ATPase domain of HSP90 chaperone/DNA topoisomerase II/histidine kinase"/>
    <property type="match status" value="1"/>
</dbReference>
<feature type="domain" description="Histidine kinase/HSP90-like ATPase" evidence="2">
    <location>
        <begin position="10"/>
        <end position="128"/>
    </location>
</feature>
<keyword evidence="4" id="KW-1185">Reference proteome</keyword>
<dbReference type="InterPro" id="IPR036890">
    <property type="entry name" value="HATPase_C_sf"/>
</dbReference>
<dbReference type="PANTHER" id="PTHR35526:SF3">
    <property type="entry name" value="ANTI-SIGMA-F FACTOR RSBW"/>
    <property type="match status" value="1"/>
</dbReference>
<dbReference type="GO" id="GO:0004674">
    <property type="term" value="F:protein serine/threonine kinase activity"/>
    <property type="evidence" value="ECO:0007669"/>
    <property type="project" value="UniProtKB-KW"/>
</dbReference>
<protein>
    <submittedName>
        <fullName evidence="3">Porphobilinogen deaminase protein</fullName>
        <ecNumber evidence="3">2.5.1.61</ecNumber>
    </submittedName>
</protein>
<dbReference type="eggNOG" id="COG2172">
    <property type="taxonomic scope" value="Bacteria"/>
</dbReference>
<keyword evidence="1" id="KW-0418">Kinase</keyword>
<evidence type="ECO:0000259" key="2">
    <source>
        <dbReference type="Pfam" id="PF13581"/>
    </source>
</evidence>
<name>U2WS65_9PROT</name>
<accession>U2WS65</accession>